<evidence type="ECO:0008006" key="3">
    <source>
        <dbReference type="Google" id="ProtNLM"/>
    </source>
</evidence>
<name>A0A5C8GPR5_9BACT</name>
<dbReference type="AlphaFoldDB" id="A0A5C8GPR5"/>
<accession>A0A5C8GPR5</accession>
<proteinExistence type="predicted"/>
<dbReference type="EMBL" id="SDIK01000010">
    <property type="protein sequence ID" value="TXJ63163.1"/>
    <property type="molecule type" value="Genomic_DNA"/>
</dbReference>
<dbReference type="OrthoDB" id="964176at2"/>
<keyword evidence="2" id="KW-1185">Reference proteome</keyword>
<dbReference type="InterPro" id="IPR006522">
    <property type="entry name" value="Phage_virion_morphogenesis"/>
</dbReference>
<protein>
    <recommendedName>
        <fullName evidence="3">Phage morphogenesis protein</fullName>
    </recommendedName>
</protein>
<dbReference type="Pfam" id="PF05069">
    <property type="entry name" value="Phage_tail_S"/>
    <property type="match status" value="1"/>
</dbReference>
<gene>
    <name evidence="1" type="ORF">ETF27_01310</name>
</gene>
<comment type="caution">
    <text evidence="1">The sequence shown here is derived from an EMBL/GenBank/DDBJ whole genome shotgun (WGS) entry which is preliminary data.</text>
</comment>
<organism evidence="1 2">
    <name type="scientific">Prevotella brunnea</name>
    <dbReference type="NCBI Taxonomy" id="2508867"/>
    <lineage>
        <taxon>Bacteria</taxon>
        <taxon>Pseudomonadati</taxon>
        <taxon>Bacteroidota</taxon>
        <taxon>Bacteroidia</taxon>
        <taxon>Bacteroidales</taxon>
        <taxon>Prevotellaceae</taxon>
        <taxon>Prevotella</taxon>
    </lineage>
</organism>
<evidence type="ECO:0000313" key="2">
    <source>
        <dbReference type="Proteomes" id="UP000321612"/>
    </source>
</evidence>
<sequence length="200" mass="22713">MDAKDYIKLIEQHKKELGELMRRKLPVIVGRMAKDHYQDNFRKGGFVNNGLKKWPVTKRQCSGSSSASAAYGPLLSGRNHLFGSIKYVPADYRVKVANEVPYAAIHNEGGTVNPTVTPKMRRFAWAMYHKVTGREKNKRKTKKAGTKENAAAGFWKALALTKKQKLSIKIPKRRFLGESAELTRKINEKTEQEITKILKI</sequence>
<dbReference type="Proteomes" id="UP000321612">
    <property type="component" value="Unassembled WGS sequence"/>
</dbReference>
<evidence type="ECO:0000313" key="1">
    <source>
        <dbReference type="EMBL" id="TXJ63163.1"/>
    </source>
</evidence>
<reference evidence="2" key="1">
    <citation type="submission" date="2019-05" db="EMBL/GenBank/DDBJ databases">
        <title>Prevotella brunnea sp. nov., isolated from a wound of a patient.</title>
        <authorList>
            <person name="Buhl M."/>
        </authorList>
    </citation>
    <scope>NUCLEOTIDE SEQUENCE [LARGE SCALE GENOMIC DNA]</scope>
    <source>
        <strain evidence="2">A2672</strain>
    </source>
</reference>
<dbReference type="RefSeq" id="WP_147785354.1">
    <property type="nucleotide sequence ID" value="NZ_SDIK01000010.1"/>
</dbReference>